<reference evidence="1" key="1">
    <citation type="submission" date="2018-02" db="EMBL/GenBank/DDBJ databases">
        <title>Rhizophora mucronata_Transcriptome.</title>
        <authorList>
            <person name="Meera S.P."/>
            <person name="Sreeshan A."/>
            <person name="Augustine A."/>
        </authorList>
    </citation>
    <scope>NUCLEOTIDE SEQUENCE</scope>
    <source>
        <tissue evidence="1">Leaf</tissue>
    </source>
</reference>
<name>A0A2P2M1U3_RHIMU</name>
<protein>
    <submittedName>
        <fullName evidence="1">Uncharacterized protein</fullName>
    </submittedName>
</protein>
<accession>A0A2P2M1U3</accession>
<evidence type="ECO:0000313" key="1">
    <source>
        <dbReference type="EMBL" id="MBX24189.1"/>
    </source>
</evidence>
<dbReference type="EMBL" id="GGEC01043705">
    <property type="protein sequence ID" value="MBX24189.1"/>
    <property type="molecule type" value="Transcribed_RNA"/>
</dbReference>
<organism evidence="1">
    <name type="scientific">Rhizophora mucronata</name>
    <name type="common">Asiatic mangrove</name>
    <dbReference type="NCBI Taxonomy" id="61149"/>
    <lineage>
        <taxon>Eukaryota</taxon>
        <taxon>Viridiplantae</taxon>
        <taxon>Streptophyta</taxon>
        <taxon>Embryophyta</taxon>
        <taxon>Tracheophyta</taxon>
        <taxon>Spermatophyta</taxon>
        <taxon>Magnoliopsida</taxon>
        <taxon>eudicotyledons</taxon>
        <taxon>Gunneridae</taxon>
        <taxon>Pentapetalae</taxon>
        <taxon>rosids</taxon>
        <taxon>fabids</taxon>
        <taxon>Malpighiales</taxon>
        <taxon>Rhizophoraceae</taxon>
        <taxon>Rhizophora</taxon>
    </lineage>
</organism>
<dbReference type="AlphaFoldDB" id="A0A2P2M1U3"/>
<sequence>MNDLLTVTRFLLDFMVAFC</sequence>
<proteinExistence type="predicted"/>